<keyword evidence="2" id="KW-1185">Reference proteome</keyword>
<dbReference type="PANTHER" id="PTHR45282:SF2">
    <property type="entry name" value="OS03G0858400 PROTEIN"/>
    <property type="match status" value="1"/>
</dbReference>
<comment type="caution">
    <text evidence="1">The sequence shown here is derived from an EMBL/GenBank/DDBJ whole genome shotgun (WGS) entry which is preliminary data.</text>
</comment>
<dbReference type="OrthoDB" id="346371at2759"/>
<dbReference type="EMBL" id="JABCRI010000022">
    <property type="protein sequence ID" value="KAF8379315.1"/>
    <property type="molecule type" value="Genomic_DNA"/>
</dbReference>
<accession>A0A835D0W5</accession>
<sequence>MKRSQNQICKRIRRLQSRPSQSRKNYTGNLNLHTTDKFGIILTRTPKDFEGVSNSTPCLCDSSGLALQYDRLSISPDERNQRIWFDIAMINLLKLERDITGIAWAFTTIPMGGGLATVLATTSADKKVKLWVAPLLQPQESLTFEQGGWDKFRNEFLNMGGSYKPRIGEEELKNS</sequence>
<protein>
    <submittedName>
        <fullName evidence="1">Uncharacterized protein</fullName>
    </submittedName>
</protein>
<reference evidence="1 2" key="1">
    <citation type="submission" date="2020-04" db="EMBL/GenBank/DDBJ databases">
        <title>Plant Genome Project.</title>
        <authorList>
            <person name="Zhang R.-G."/>
        </authorList>
    </citation>
    <scope>NUCLEOTIDE SEQUENCE [LARGE SCALE GENOMIC DNA]</scope>
    <source>
        <strain evidence="1">YNK0</strain>
        <tissue evidence="1">Leaf</tissue>
    </source>
</reference>
<proteinExistence type="predicted"/>
<evidence type="ECO:0000313" key="1">
    <source>
        <dbReference type="EMBL" id="KAF8379315.1"/>
    </source>
</evidence>
<gene>
    <name evidence="1" type="ORF">HHK36_028748</name>
</gene>
<evidence type="ECO:0000313" key="2">
    <source>
        <dbReference type="Proteomes" id="UP000655225"/>
    </source>
</evidence>
<organism evidence="1 2">
    <name type="scientific">Tetracentron sinense</name>
    <name type="common">Spur-leaf</name>
    <dbReference type="NCBI Taxonomy" id="13715"/>
    <lineage>
        <taxon>Eukaryota</taxon>
        <taxon>Viridiplantae</taxon>
        <taxon>Streptophyta</taxon>
        <taxon>Embryophyta</taxon>
        <taxon>Tracheophyta</taxon>
        <taxon>Spermatophyta</taxon>
        <taxon>Magnoliopsida</taxon>
        <taxon>Trochodendrales</taxon>
        <taxon>Trochodendraceae</taxon>
        <taxon>Tetracentron</taxon>
    </lineage>
</organism>
<name>A0A835D0W5_TETSI</name>
<dbReference type="AlphaFoldDB" id="A0A835D0W5"/>
<dbReference type="Proteomes" id="UP000655225">
    <property type="component" value="Unassembled WGS sequence"/>
</dbReference>
<dbReference type="PANTHER" id="PTHR45282">
    <property type="entry name" value="OS03G0858400 PROTEIN"/>
    <property type="match status" value="1"/>
</dbReference>